<dbReference type="PRINTS" id="PR00079">
    <property type="entry name" value="G6PDHDRGNASE"/>
</dbReference>
<evidence type="ECO:0000256" key="3">
    <source>
        <dbReference type="ARBA" id="ARBA00022526"/>
    </source>
</evidence>
<comment type="pathway">
    <text evidence="1 7">Carbohydrate degradation; pentose phosphate pathway; D-ribulose 5-phosphate from D-glucose 6-phosphate (oxidative stage): step 1/3.</text>
</comment>
<evidence type="ECO:0000256" key="5">
    <source>
        <dbReference type="ARBA" id="ARBA00023002"/>
    </source>
</evidence>
<feature type="binding site" evidence="7">
    <location>
        <position position="176"/>
    </location>
    <ligand>
        <name>substrate</name>
    </ligand>
</feature>
<feature type="domain" description="Glucose-6-phosphate dehydrogenase NAD-binding" evidence="8">
    <location>
        <begin position="13"/>
        <end position="180"/>
    </location>
</feature>
<reference evidence="10 11" key="1">
    <citation type="submission" date="2020-11" db="EMBL/GenBank/DDBJ databases">
        <title>Sequencing the genomes of 1000 actinobacteria strains.</title>
        <authorList>
            <person name="Klenk H.-P."/>
        </authorList>
    </citation>
    <scope>NUCLEOTIDE SEQUENCE [LARGE SCALE GENOMIC DNA]</scope>
    <source>
        <strain evidence="10 11">DSM 101692</strain>
    </source>
</reference>
<dbReference type="SUPFAM" id="SSF51735">
    <property type="entry name" value="NAD(P)-binding Rossmann-fold domains"/>
    <property type="match status" value="1"/>
</dbReference>
<keyword evidence="5 7" id="KW-0560">Oxidoreductase</keyword>
<dbReference type="GO" id="GO:0004345">
    <property type="term" value="F:glucose-6-phosphate dehydrogenase activity"/>
    <property type="evidence" value="ECO:0007669"/>
    <property type="project" value="UniProtKB-EC"/>
</dbReference>
<evidence type="ECO:0000256" key="2">
    <source>
        <dbReference type="ARBA" id="ARBA00009975"/>
    </source>
</evidence>
<feature type="active site" description="Proton acceptor" evidence="7">
    <location>
        <position position="234"/>
    </location>
</feature>
<evidence type="ECO:0000313" key="10">
    <source>
        <dbReference type="EMBL" id="MBG6065675.1"/>
    </source>
</evidence>
<feature type="binding site" evidence="7">
    <location>
        <position position="229"/>
    </location>
    <ligand>
        <name>substrate</name>
    </ligand>
</feature>
<feature type="binding site" evidence="7">
    <location>
        <position position="48"/>
    </location>
    <ligand>
        <name>NADP(+)</name>
        <dbReference type="ChEBI" id="CHEBI:58349"/>
    </ligand>
</feature>
<keyword evidence="4 7" id="KW-0521">NADP</keyword>
<dbReference type="Pfam" id="PF00479">
    <property type="entry name" value="G6PD_N"/>
    <property type="match status" value="1"/>
</dbReference>
<dbReference type="EMBL" id="JADOTX010000001">
    <property type="protein sequence ID" value="MBG6065675.1"/>
    <property type="molecule type" value="Genomic_DNA"/>
</dbReference>
<dbReference type="EC" id="1.1.1.49" evidence="7"/>
<evidence type="ECO:0000313" key="11">
    <source>
        <dbReference type="Proteomes" id="UP000614915"/>
    </source>
</evidence>
<feature type="binding site" evidence="7">
    <location>
        <position position="210"/>
    </location>
    <ligand>
        <name>substrate</name>
    </ligand>
</feature>
<comment type="caution">
    <text evidence="7">Lacks conserved residue(s) required for the propagation of feature annotation.</text>
</comment>
<evidence type="ECO:0000256" key="1">
    <source>
        <dbReference type="ARBA" id="ARBA00004937"/>
    </source>
</evidence>
<comment type="caution">
    <text evidence="10">The sequence shown here is derived from an EMBL/GenBank/DDBJ whole genome shotgun (WGS) entry which is preliminary data.</text>
</comment>
<dbReference type="SUPFAM" id="SSF55347">
    <property type="entry name" value="Glyceraldehyde-3-phosphate dehydrogenase-like, C-terminal domain"/>
    <property type="match status" value="1"/>
</dbReference>
<gene>
    <name evidence="7" type="primary">zwf</name>
    <name evidence="10" type="ORF">IW248_001962</name>
</gene>
<feature type="binding site" evidence="7">
    <location>
        <position position="320"/>
    </location>
    <ligand>
        <name>substrate</name>
    </ligand>
</feature>
<protein>
    <recommendedName>
        <fullName evidence="7">Glucose-6-phosphate 1-dehydrogenase</fullName>
        <shortName evidence="7">G6PD</shortName>
        <ecNumber evidence="7">1.1.1.49</ecNumber>
    </recommendedName>
</protein>
<dbReference type="Pfam" id="PF02781">
    <property type="entry name" value="G6PD_C"/>
    <property type="match status" value="1"/>
</dbReference>
<evidence type="ECO:0000256" key="6">
    <source>
        <dbReference type="ARBA" id="ARBA00023277"/>
    </source>
</evidence>
<dbReference type="NCBIfam" id="TIGR00871">
    <property type="entry name" value="zwf"/>
    <property type="match status" value="1"/>
</dbReference>
<keyword evidence="6 7" id="KW-0119">Carbohydrate metabolism</keyword>
<accession>A0ABS0JF29</accession>
<feature type="binding site" evidence="7">
    <location>
        <position position="172"/>
    </location>
    <ligand>
        <name>substrate</name>
    </ligand>
</feature>
<feature type="domain" description="Glucose-6-phosphate dehydrogenase C-terminal" evidence="9">
    <location>
        <begin position="184"/>
        <end position="454"/>
    </location>
</feature>
<dbReference type="Proteomes" id="UP000614915">
    <property type="component" value="Unassembled WGS sequence"/>
</dbReference>
<dbReference type="RefSeq" id="WP_231396253.1">
    <property type="nucleotide sequence ID" value="NZ_JADOTX010000001.1"/>
</dbReference>
<evidence type="ECO:0000256" key="7">
    <source>
        <dbReference type="HAMAP-Rule" id="MF_00966"/>
    </source>
</evidence>
<comment type="function">
    <text evidence="7">Catalyzes the oxidation of glucose 6-phosphate to 6-phosphogluconolactone.</text>
</comment>
<sequence>MGSAMHMRSDAVVLFGVTGDLVSKKLFPALYELTRRDRLDVPVIGVARSPWDDQQLVTMARKSVTEVTDEIDDETFDRLADNLSMISGNYADPTTYQRLAERLRDAERPVFYLAIPPAVFGSVVEGLAAVGLADRGRAIVEKPFGRDLESSRELERTLASAFASERVFRIDHYLGKEAVESLYAFRFANRLFEPLWNNEHIDNIQVTLAEGFGTQGRAGFYDTVGATRDVLQNHILQVVALIAMEAPASEDTAAFREAEAAVLRQVAPLSPESTVRGQYAGYRDEPGVAADSNTETFVSTRLTVDSPRWAGVPFYLRTGKSLPGTATEVVVEFKQPQRPLIPAERGTVGLANLLRFRLGRGDGITMSIQAKSPGAEVASRPVDLSVDFGAAFGRRQEAYERLLDDAMDGQHLRFARAETIEQEWRIVEPILDLSTAVQSYEKGSWGPADADALAGGWHTPDLR</sequence>
<evidence type="ECO:0000256" key="4">
    <source>
        <dbReference type="ARBA" id="ARBA00022857"/>
    </source>
</evidence>
<feature type="binding site" evidence="7">
    <location>
        <position position="142"/>
    </location>
    <ligand>
        <name>NADP(+)</name>
        <dbReference type="ChEBI" id="CHEBI:58349"/>
    </ligand>
</feature>
<dbReference type="PIRSF" id="PIRSF000110">
    <property type="entry name" value="G6PD"/>
    <property type="match status" value="1"/>
</dbReference>
<organism evidence="10 11">
    <name type="scientific">Micromonospora ureilytica</name>
    <dbReference type="NCBI Taxonomy" id="709868"/>
    <lineage>
        <taxon>Bacteria</taxon>
        <taxon>Bacillati</taxon>
        <taxon>Actinomycetota</taxon>
        <taxon>Actinomycetes</taxon>
        <taxon>Micromonosporales</taxon>
        <taxon>Micromonosporaceae</taxon>
        <taxon>Micromonospora</taxon>
    </lineage>
</organism>
<dbReference type="InterPro" id="IPR022674">
    <property type="entry name" value="G6P_DH_NAD-bd"/>
</dbReference>
<dbReference type="InterPro" id="IPR022675">
    <property type="entry name" value="G6P_DH_C"/>
</dbReference>
<dbReference type="HAMAP" id="MF_00966">
    <property type="entry name" value="G6PD"/>
    <property type="match status" value="1"/>
</dbReference>
<dbReference type="PANTHER" id="PTHR23429:SF0">
    <property type="entry name" value="GLUCOSE-6-PHOSPHATE 1-DEHYDROGENASE"/>
    <property type="match status" value="1"/>
</dbReference>
<keyword evidence="11" id="KW-1185">Reference proteome</keyword>
<dbReference type="Gene3D" id="3.30.360.10">
    <property type="entry name" value="Dihydrodipicolinate Reductase, domain 2"/>
    <property type="match status" value="1"/>
</dbReference>
<keyword evidence="3 7" id="KW-0313">Glucose metabolism</keyword>
<dbReference type="Gene3D" id="3.40.50.720">
    <property type="entry name" value="NAD(P)-binding Rossmann-like Domain"/>
    <property type="match status" value="1"/>
</dbReference>
<comment type="similarity">
    <text evidence="2 7">Belongs to the glucose-6-phosphate dehydrogenase family.</text>
</comment>
<dbReference type="InterPro" id="IPR036291">
    <property type="entry name" value="NAD(P)-bd_dom_sf"/>
</dbReference>
<proteinExistence type="inferred from homology"/>
<dbReference type="InterPro" id="IPR019796">
    <property type="entry name" value="G6P_DH_AS"/>
</dbReference>
<dbReference type="PROSITE" id="PS00069">
    <property type="entry name" value="G6P_DEHYDROGENASE"/>
    <property type="match status" value="1"/>
</dbReference>
<name>A0ABS0JF29_9ACTN</name>
<dbReference type="PANTHER" id="PTHR23429">
    <property type="entry name" value="GLUCOSE-6-PHOSPHATE 1-DEHYDROGENASE G6PD"/>
    <property type="match status" value="1"/>
</dbReference>
<dbReference type="InterPro" id="IPR001282">
    <property type="entry name" value="G6P_DH"/>
</dbReference>
<evidence type="ECO:0000259" key="8">
    <source>
        <dbReference type="Pfam" id="PF00479"/>
    </source>
</evidence>
<evidence type="ECO:0000259" key="9">
    <source>
        <dbReference type="Pfam" id="PF02781"/>
    </source>
</evidence>
<comment type="catalytic activity">
    <reaction evidence="7">
        <text>D-glucose 6-phosphate + NADP(+) = 6-phospho-D-glucono-1,5-lactone + NADPH + H(+)</text>
        <dbReference type="Rhea" id="RHEA:15841"/>
        <dbReference type="ChEBI" id="CHEBI:15378"/>
        <dbReference type="ChEBI" id="CHEBI:57783"/>
        <dbReference type="ChEBI" id="CHEBI:57955"/>
        <dbReference type="ChEBI" id="CHEBI:58349"/>
        <dbReference type="ChEBI" id="CHEBI:61548"/>
        <dbReference type="EC" id="1.1.1.49"/>
    </reaction>
</comment>